<reference evidence="2 3" key="1">
    <citation type="submission" date="2014-09" db="EMBL/GenBank/DDBJ databases">
        <title>Sporocytophaga myxococcoides PG-01 genome sequencing.</title>
        <authorList>
            <person name="Liu L."/>
            <person name="Gao P.J."/>
            <person name="Chen G.J."/>
            <person name="Wang L.S."/>
        </authorList>
    </citation>
    <scope>NUCLEOTIDE SEQUENCE [LARGE SCALE GENOMIC DNA]</scope>
    <source>
        <strain evidence="2 3">PG-01</strain>
    </source>
</reference>
<comment type="caution">
    <text evidence="2">The sequence shown here is derived from an EMBL/GenBank/DDBJ whole genome shotgun (WGS) entry which is preliminary data.</text>
</comment>
<proteinExistence type="predicted"/>
<evidence type="ECO:0000256" key="1">
    <source>
        <dbReference type="SAM" id="MobiDB-lite"/>
    </source>
</evidence>
<dbReference type="EMBL" id="BBLT01000004">
    <property type="protein sequence ID" value="GAL85331.1"/>
    <property type="molecule type" value="Genomic_DNA"/>
</dbReference>
<dbReference type="OrthoDB" id="9835629at2"/>
<dbReference type="AlphaFoldDB" id="A0A098LEJ6"/>
<accession>A0A098LEJ6</accession>
<sequence length="116" mass="12394">MKTKHRDIEEIVAEKERDEHPGLSSGLGEEAGDFMADTSEDVDEEIHNGLSSGEGEEGGDFIGTGKIKHQKNKISEGQGSAGSLPYEIDYNKVDTGRTGSNVAKDRNLEKSGSGEA</sequence>
<feature type="region of interest" description="Disordered" evidence="1">
    <location>
        <begin position="1"/>
        <end position="31"/>
    </location>
</feature>
<protein>
    <submittedName>
        <fullName evidence="2">Uncharacterized protein</fullName>
    </submittedName>
</protein>
<name>A0A098LEJ6_9BACT</name>
<dbReference type="STRING" id="153721.MYP_2560"/>
<keyword evidence="3" id="KW-1185">Reference proteome</keyword>
<feature type="compositionally biased region" description="Basic and acidic residues" evidence="1">
    <location>
        <begin position="1"/>
        <end position="21"/>
    </location>
</feature>
<dbReference type="RefSeq" id="WP_045463672.1">
    <property type="nucleotide sequence ID" value="NZ_BBLT01000004.1"/>
</dbReference>
<organism evidence="2 3">
    <name type="scientific">Sporocytophaga myxococcoides</name>
    <dbReference type="NCBI Taxonomy" id="153721"/>
    <lineage>
        <taxon>Bacteria</taxon>
        <taxon>Pseudomonadati</taxon>
        <taxon>Bacteroidota</taxon>
        <taxon>Cytophagia</taxon>
        <taxon>Cytophagales</taxon>
        <taxon>Cytophagaceae</taxon>
        <taxon>Sporocytophaga</taxon>
    </lineage>
</organism>
<evidence type="ECO:0000313" key="3">
    <source>
        <dbReference type="Proteomes" id="UP000030185"/>
    </source>
</evidence>
<evidence type="ECO:0000313" key="2">
    <source>
        <dbReference type="EMBL" id="GAL85331.1"/>
    </source>
</evidence>
<feature type="region of interest" description="Disordered" evidence="1">
    <location>
        <begin position="43"/>
        <end position="116"/>
    </location>
</feature>
<dbReference type="Proteomes" id="UP000030185">
    <property type="component" value="Unassembled WGS sequence"/>
</dbReference>
<gene>
    <name evidence="2" type="ORF">MYP_2560</name>
</gene>